<accession>A0A8H3QVM7</accession>
<evidence type="ECO:0000313" key="2">
    <source>
        <dbReference type="EMBL" id="GES94250.1"/>
    </source>
</evidence>
<protein>
    <submittedName>
        <fullName evidence="2">Uncharacterized protein</fullName>
    </submittedName>
</protein>
<feature type="region of interest" description="Disordered" evidence="1">
    <location>
        <begin position="21"/>
        <end position="42"/>
    </location>
</feature>
<dbReference type="AlphaFoldDB" id="A0A8H3QVM7"/>
<proteinExistence type="predicted"/>
<dbReference type="Proteomes" id="UP000615446">
    <property type="component" value="Unassembled WGS sequence"/>
</dbReference>
<name>A0A8H3QVM7_9GLOM</name>
<evidence type="ECO:0000313" key="3">
    <source>
        <dbReference type="Proteomes" id="UP000615446"/>
    </source>
</evidence>
<comment type="caution">
    <text evidence="2">The sequence shown here is derived from an EMBL/GenBank/DDBJ whole genome shotgun (WGS) entry which is preliminary data.</text>
</comment>
<reference evidence="2" key="1">
    <citation type="submission" date="2019-10" db="EMBL/GenBank/DDBJ databases">
        <title>Conservation and host-specific expression of non-tandemly repeated heterogenous ribosome RNA gene in arbuscular mycorrhizal fungi.</title>
        <authorList>
            <person name="Maeda T."/>
            <person name="Kobayashi Y."/>
            <person name="Nakagawa T."/>
            <person name="Ezawa T."/>
            <person name="Yamaguchi K."/>
            <person name="Bino T."/>
            <person name="Nishimoto Y."/>
            <person name="Shigenobu S."/>
            <person name="Kawaguchi M."/>
        </authorList>
    </citation>
    <scope>NUCLEOTIDE SEQUENCE</scope>
    <source>
        <strain evidence="2">HR1</strain>
    </source>
</reference>
<organism evidence="2 3">
    <name type="scientific">Rhizophagus clarus</name>
    <dbReference type="NCBI Taxonomy" id="94130"/>
    <lineage>
        <taxon>Eukaryota</taxon>
        <taxon>Fungi</taxon>
        <taxon>Fungi incertae sedis</taxon>
        <taxon>Mucoromycota</taxon>
        <taxon>Glomeromycotina</taxon>
        <taxon>Glomeromycetes</taxon>
        <taxon>Glomerales</taxon>
        <taxon>Glomeraceae</taxon>
        <taxon>Rhizophagus</taxon>
    </lineage>
</organism>
<sequence length="125" mass="14879">MGMRLSLKDLMKHHWDNECSKAKTEDGSKTSLEAVRNDNTPRKKKFLDMPSREIYCTVNLDIWYSINGSYRPYNVPLDQFYDYISYSKHKRRQLSDRLAIVRNSNTIQNTAPEFRNLWKQSIKDI</sequence>
<dbReference type="EMBL" id="BLAL01000232">
    <property type="protein sequence ID" value="GES94250.1"/>
    <property type="molecule type" value="Genomic_DNA"/>
</dbReference>
<evidence type="ECO:0000256" key="1">
    <source>
        <dbReference type="SAM" id="MobiDB-lite"/>
    </source>
</evidence>
<gene>
    <name evidence="2" type="ORF">RCL2_002099200</name>
</gene>